<dbReference type="Proteomes" id="UP000261520">
    <property type="component" value="Unplaced"/>
</dbReference>
<keyword evidence="1" id="KW-0472">Membrane</keyword>
<proteinExistence type="predicted"/>
<accession>A0A3B3ZR11</accession>
<name>A0A3B3ZR11_9GOBI</name>
<protein>
    <submittedName>
        <fullName evidence="2">Uncharacterized protein</fullName>
    </submittedName>
</protein>
<evidence type="ECO:0000313" key="3">
    <source>
        <dbReference type="Proteomes" id="UP000261520"/>
    </source>
</evidence>
<dbReference type="Ensembl" id="ENSPMGT00000007398.1">
    <property type="protein sequence ID" value="ENSPMGP00000006960.1"/>
    <property type="gene ID" value="ENSPMGG00000005808.1"/>
</dbReference>
<keyword evidence="1" id="KW-1133">Transmembrane helix</keyword>
<dbReference type="AlphaFoldDB" id="A0A3B3ZR11"/>
<sequence>LSFSEGISNTHLSLESMRSSGLTKKSMSVMAAGAKMVTINLCLFFSLGS</sequence>
<reference evidence="2" key="2">
    <citation type="submission" date="2025-09" db="UniProtKB">
        <authorList>
            <consortium name="Ensembl"/>
        </authorList>
    </citation>
    <scope>IDENTIFICATION</scope>
</reference>
<organism evidence="2 3">
    <name type="scientific">Periophthalmus magnuspinnatus</name>
    <dbReference type="NCBI Taxonomy" id="409849"/>
    <lineage>
        <taxon>Eukaryota</taxon>
        <taxon>Metazoa</taxon>
        <taxon>Chordata</taxon>
        <taxon>Craniata</taxon>
        <taxon>Vertebrata</taxon>
        <taxon>Euteleostomi</taxon>
        <taxon>Actinopterygii</taxon>
        <taxon>Neopterygii</taxon>
        <taxon>Teleostei</taxon>
        <taxon>Neoteleostei</taxon>
        <taxon>Acanthomorphata</taxon>
        <taxon>Gobiaria</taxon>
        <taxon>Gobiiformes</taxon>
        <taxon>Gobioidei</taxon>
        <taxon>Gobiidae</taxon>
        <taxon>Oxudercinae</taxon>
        <taxon>Periophthalmus</taxon>
    </lineage>
</organism>
<keyword evidence="3" id="KW-1185">Reference proteome</keyword>
<evidence type="ECO:0000313" key="2">
    <source>
        <dbReference type="Ensembl" id="ENSPMGP00000006960.1"/>
    </source>
</evidence>
<evidence type="ECO:0000256" key="1">
    <source>
        <dbReference type="SAM" id="Phobius"/>
    </source>
</evidence>
<reference evidence="2" key="1">
    <citation type="submission" date="2025-08" db="UniProtKB">
        <authorList>
            <consortium name="Ensembl"/>
        </authorList>
    </citation>
    <scope>IDENTIFICATION</scope>
</reference>
<keyword evidence="1" id="KW-0812">Transmembrane</keyword>
<feature type="transmembrane region" description="Helical" evidence="1">
    <location>
        <begin position="27"/>
        <end position="47"/>
    </location>
</feature>